<name>A0A292Q1U9_9PEZI</name>
<protein>
    <submittedName>
        <fullName evidence="1">Uncharacterized protein</fullName>
    </submittedName>
</protein>
<keyword evidence="2" id="KW-1185">Reference proteome</keyword>
<sequence>MKKFQTYRGSHEAVRYRNPDHALEIRGSGVRLYQHSYSSMICCTRYARIRVVQIPGTGITISGGVFLPRWIVDFHSVPHFRSCHTIAWITLATHPGEIEKRSLLRWPSFGMIRPKKKRKEILVKKVAACVANVFRQ</sequence>
<evidence type="ECO:0000313" key="2">
    <source>
        <dbReference type="Proteomes" id="UP001412239"/>
    </source>
</evidence>
<gene>
    <name evidence="1" type="ORF">GSTUAT00002147001</name>
</gene>
<accession>A0A292Q1U9</accession>
<dbReference type="AlphaFoldDB" id="A0A292Q1U9"/>
<reference evidence="1" key="1">
    <citation type="submission" date="2015-10" db="EMBL/GenBank/DDBJ databases">
        <authorList>
            <person name="Regsiter A."/>
            <person name="william w."/>
        </authorList>
    </citation>
    <scope>NUCLEOTIDE SEQUENCE</scope>
    <source>
        <strain evidence="1">Montdore</strain>
    </source>
</reference>
<dbReference type="Proteomes" id="UP001412239">
    <property type="component" value="Unassembled WGS sequence"/>
</dbReference>
<dbReference type="EMBL" id="LN890967">
    <property type="protein sequence ID" value="CUS13786.1"/>
    <property type="molecule type" value="Genomic_DNA"/>
</dbReference>
<organism evidence="1 2">
    <name type="scientific">Tuber aestivum</name>
    <name type="common">summer truffle</name>
    <dbReference type="NCBI Taxonomy" id="59557"/>
    <lineage>
        <taxon>Eukaryota</taxon>
        <taxon>Fungi</taxon>
        <taxon>Dikarya</taxon>
        <taxon>Ascomycota</taxon>
        <taxon>Pezizomycotina</taxon>
        <taxon>Pezizomycetes</taxon>
        <taxon>Pezizales</taxon>
        <taxon>Tuberaceae</taxon>
        <taxon>Tuber</taxon>
    </lineage>
</organism>
<proteinExistence type="predicted"/>
<evidence type="ECO:0000313" key="1">
    <source>
        <dbReference type="EMBL" id="CUS13786.1"/>
    </source>
</evidence>